<accession>A0A511N8P1</accession>
<dbReference type="Proteomes" id="UP000321306">
    <property type="component" value="Unassembled WGS sequence"/>
</dbReference>
<feature type="domain" description="N-acetyltransferase" evidence="2">
    <location>
        <begin position="3"/>
        <end position="146"/>
    </location>
</feature>
<comment type="caution">
    <text evidence="3">The sequence shown here is derived from an EMBL/GenBank/DDBJ whole genome shotgun (WGS) entry which is preliminary data.</text>
</comment>
<dbReference type="EMBL" id="BJXB01000030">
    <property type="protein sequence ID" value="GEM49223.1"/>
    <property type="molecule type" value="Genomic_DNA"/>
</dbReference>
<evidence type="ECO:0000259" key="2">
    <source>
        <dbReference type="PROSITE" id="PS51186"/>
    </source>
</evidence>
<dbReference type="OrthoDB" id="9127144at2"/>
<evidence type="ECO:0000313" key="4">
    <source>
        <dbReference type="Proteomes" id="UP000321306"/>
    </source>
</evidence>
<sequence>MPLTLIPVTPENWEQLIQLKLPAEQENSNPPNWYALLQANQLQYLAYGIQSEGRIIGLVTIGWVNDTRSYWIHHLMLDADHTEPQHALEALQLAIRYIRGLPVGTNITYPLPATLYHPITNQQLQELGFVPLGEFKGQVIYGLQATALPPLPIEAPVAALPQDEKKEINWERILLGIILILLTLYGYFEVYVPRLPPPGDLPIT</sequence>
<dbReference type="InterPro" id="IPR000182">
    <property type="entry name" value="GNAT_dom"/>
</dbReference>
<organism evidence="3 4">
    <name type="scientific">Deinococcus cellulosilyticus (strain DSM 18568 / NBRC 106333 / KACC 11606 / 5516J-15)</name>
    <dbReference type="NCBI Taxonomy" id="1223518"/>
    <lineage>
        <taxon>Bacteria</taxon>
        <taxon>Thermotogati</taxon>
        <taxon>Deinococcota</taxon>
        <taxon>Deinococci</taxon>
        <taxon>Deinococcales</taxon>
        <taxon>Deinococcaceae</taxon>
        <taxon>Deinococcus</taxon>
    </lineage>
</organism>
<dbReference type="GO" id="GO:0016747">
    <property type="term" value="F:acyltransferase activity, transferring groups other than amino-acyl groups"/>
    <property type="evidence" value="ECO:0007669"/>
    <property type="project" value="InterPro"/>
</dbReference>
<gene>
    <name evidence="3" type="ORF">DC3_48580</name>
</gene>
<reference evidence="3 4" key="1">
    <citation type="submission" date="2019-07" db="EMBL/GenBank/DDBJ databases">
        <title>Whole genome shotgun sequence of Deinococcus cellulosilyticus NBRC 106333.</title>
        <authorList>
            <person name="Hosoyama A."/>
            <person name="Uohara A."/>
            <person name="Ohji S."/>
            <person name="Ichikawa N."/>
        </authorList>
    </citation>
    <scope>NUCLEOTIDE SEQUENCE [LARGE SCALE GENOMIC DNA]</scope>
    <source>
        <strain evidence="3 4">NBRC 106333</strain>
    </source>
</reference>
<dbReference type="AlphaFoldDB" id="A0A511N8P1"/>
<dbReference type="SUPFAM" id="SSF55729">
    <property type="entry name" value="Acyl-CoA N-acyltransferases (Nat)"/>
    <property type="match status" value="1"/>
</dbReference>
<dbReference type="Gene3D" id="3.40.630.30">
    <property type="match status" value="1"/>
</dbReference>
<feature type="transmembrane region" description="Helical" evidence="1">
    <location>
        <begin position="173"/>
        <end position="192"/>
    </location>
</feature>
<name>A0A511N8P1_DEIC1</name>
<dbReference type="RefSeq" id="WP_146889370.1">
    <property type="nucleotide sequence ID" value="NZ_BJXB01000030.1"/>
</dbReference>
<dbReference type="PROSITE" id="PS51186">
    <property type="entry name" value="GNAT"/>
    <property type="match status" value="1"/>
</dbReference>
<keyword evidence="1" id="KW-0812">Transmembrane</keyword>
<keyword evidence="1" id="KW-0472">Membrane</keyword>
<protein>
    <recommendedName>
        <fullName evidence="2">N-acetyltransferase domain-containing protein</fullName>
    </recommendedName>
</protein>
<proteinExistence type="predicted"/>
<evidence type="ECO:0000313" key="3">
    <source>
        <dbReference type="EMBL" id="GEM49223.1"/>
    </source>
</evidence>
<evidence type="ECO:0000256" key="1">
    <source>
        <dbReference type="SAM" id="Phobius"/>
    </source>
</evidence>
<keyword evidence="1" id="KW-1133">Transmembrane helix</keyword>
<keyword evidence="4" id="KW-1185">Reference proteome</keyword>
<dbReference type="InterPro" id="IPR016181">
    <property type="entry name" value="Acyl_CoA_acyltransferase"/>
</dbReference>